<dbReference type="SUPFAM" id="SSF51735">
    <property type="entry name" value="NAD(P)-binding Rossmann-fold domains"/>
    <property type="match status" value="1"/>
</dbReference>
<dbReference type="OrthoDB" id="822355at2"/>
<dbReference type="Gene3D" id="3.40.50.720">
    <property type="entry name" value="NAD(P)-binding Rossmann-like Domain"/>
    <property type="match status" value="1"/>
</dbReference>
<reference evidence="4" key="1">
    <citation type="submission" date="2015-10" db="EMBL/GenBank/DDBJ databases">
        <title>Draft genome sequence of Salegentibacter mishustinae KCTC 12263.</title>
        <authorList>
            <person name="Lin W."/>
            <person name="Zheng Q."/>
        </authorList>
    </citation>
    <scope>NUCLEOTIDE SEQUENCE [LARGE SCALE GENOMIC DNA]</scope>
    <source>
        <strain evidence="4">KCTC 12263</strain>
    </source>
</reference>
<dbReference type="EMBL" id="LKTP01000001">
    <property type="protein sequence ID" value="KRG30312.1"/>
    <property type="molecule type" value="Genomic_DNA"/>
</dbReference>
<accession>A0A0Q9ZP42</accession>
<dbReference type="CDD" id="cd05374">
    <property type="entry name" value="17beta-HSD-like_SDR_c"/>
    <property type="match status" value="1"/>
</dbReference>
<evidence type="ECO:0000256" key="3">
    <source>
        <dbReference type="RuleBase" id="RU000363"/>
    </source>
</evidence>
<dbReference type="RefSeq" id="WP_057480143.1">
    <property type="nucleotide sequence ID" value="NZ_BMWR01000002.1"/>
</dbReference>
<dbReference type="Pfam" id="PF00106">
    <property type="entry name" value="adh_short"/>
    <property type="match status" value="1"/>
</dbReference>
<dbReference type="InterPro" id="IPR002347">
    <property type="entry name" value="SDR_fam"/>
</dbReference>
<gene>
    <name evidence="4" type="ORF">APR42_00170</name>
</gene>
<comment type="similarity">
    <text evidence="1 3">Belongs to the short-chain dehydrogenases/reductases (SDR) family.</text>
</comment>
<dbReference type="PRINTS" id="PR00080">
    <property type="entry name" value="SDRFAMILY"/>
</dbReference>
<dbReference type="PANTHER" id="PTHR43976:SF16">
    <property type="entry name" value="SHORT-CHAIN DEHYDROGENASE_REDUCTASE FAMILY PROTEIN"/>
    <property type="match status" value="1"/>
</dbReference>
<evidence type="ECO:0000256" key="2">
    <source>
        <dbReference type="ARBA" id="ARBA00023002"/>
    </source>
</evidence>
<dbReference type="AlphaFoldDB" id="A0A0Q9ZP42"/>
<evidence type="ECO:0000313" key="5">
    <source>
        <dbReference type="Proteomes" id="UP000051643"/>
    </source>
</evidence>
<dbReference type="STRING" id="270918.APR42_00170"/>
<protein>
    <submittedName>
        <fullName evidence="4">Short-chain dehydrogenase</fullName>
    </submittedName>
</protein>
<keyword evidence="2" id="KW-0560">Oxidoreductase</keyword>
<dbReference type="InterPro" id="IPR051911">
    <property type="entry name" value="SDR_oxidoreductase"/>
</dbReference>
<evidence type="ECO:0000256" key="1">
    <source>
        <dbReference type="ARBA" id="ARBA00006484"/>
    </source>
</evidence>
<dbReference type="Proteomes" id="UP000051643">
    <property type="component" value="Unassembled WGS sequence"/>
</dbReference>
<name>A0A0Q9ZP42_9FLAO</name>
<evidence type="ECO:0000313" key="4">
    <source>
        <dbReference type="EMBL" id="KRG30312.1"/>
    </source>
</evidence>
<proteinExistence type="inferred from homology"/>
<dbReference type="PANTHER" id="PTHR43976">
    <property type="entry name" value="SHORT CHAIN DEHYDROGENASE"/>
    <property type="match status" value="1"/>
</dbReference>
<dbReference type="InterPro" id="IPR036291">
    <property type="entry name" value="NAD(P)-bd_dom_sf"/>
</dbReference>
<dbReference type="GO" id="GO:0016491">
    <property type="term" value="F:oxidoreductase activity"/>
    <property type="evidence" value="ECO:0007669"/>
    <property type="project" value="UniProtKB-KW"/>
</dbReference>
<sequence>MKTNASPQKVVLITGASSGIGKSIGEYLSKHNFKVYGTSRNPAKISHPPFAMVALDVTKKETIAAAIKQIIAEEGKLDVLINNAGVGITGPIEETPDEEIAKAFETNYFGPIKVIKAVLPEMRKQNSGLIINITSIAGYMGLPYRGIYSASKGALELTTEAFRMELKDFNIKMTNVAPGDFATNIAAGRYHAPVLEDSPYKEPYGNTLKLMNEDVDAGKDPFVMAKAVHKIIQEKDPRGHYKVGEALQKFSVGLKRILPDKVYEKMLLKHYKL</sequence>
<organism evidence="4 5">
    <name type="scientific">Salegentibacter mishustinae</name>
    <dbReference type="NCBI Taxonomy" id="270918"/>
    <lineage>
        <taxon>Bacteria</taxon>
        <taxon>Pseudomonadati</taxon>
        <taxon>Bacteroidota</taxon>
        <taxon>Flavobacteriia</taxon>
        <taxon>Flavobacteriales</taxon>
        <taxon>Flavobacteriaceae</taxon>
        <taxon>Salegentibacter</taxon>
    </lineage>
</organism>
<keyword evidence="5" id="KW-1185">Reference proteome</keyword>
<dbReference type="PRINTS" id="PR00081">
    <property type="entry name" value="GDHRDH"/>
</dbReference>
<comment type="caution">
    <text evidence="4">The sequence shown here is derived from an EMBL/GenBank/DDBJ whole genome shotgun (WGS) entry which is preliminary data.</text>
</comment>